<protein>
    <submittedName>
        <fullName evidence="6">Twin-arginine translocation pathway signal</fullName>
    </submittedName>
</protein>
<dbReference type="EMBL" id="LPHB01000012">
    <property type="protein sequence ID" value="KWA67465.1"/>
    <property type="molecule type" value="Genomic_DNA"/>
</dbReference>
<sequence length="473" mass="52400">MTLPHVHAAPVGVDVDDLLDKLKTVVVTAVSMIPEVGGILGAIVSMLWPEPTRDVWGEIRRQVEAMIDEKIDGAVFNLLQAKLNGLGDALKLYLQAVAAQDRDTIRMQFIATNTQFVAAAPEFQNPAYAWTLLPLFAIFTQFHMALLRDCVLHGKDWGWSAASFADVANEATRTTQAYLAHIDRVTAAQRAELAKRAPSSPGQHQTAIYDYWQPFEQRLTLLVDDFRVLLVYLDPVAHPEATREFPFKDVYSRAYGTADDWDRTCAQWAANGVATPFSAPLAGFSAIDIELFNRTPRVVNVRYPAGKGPKQWSGQRTDAAGIIADPLGGVEKYTVDFPAPAPDKRFNVEKAVVTSGSIPLALTLVLDDGSRKTLWNRTDLPGAPTEEVAVPGRMLTTLNMWSRSRFYDRDLGCLILGFSRDTRYVPPHAREALYIGAVVQPDTGPAFLPHGISSTLQARRDAFWRAIELRSRR</sequence>
<evidence type="ECO:0000256" key="4">
    <source>
        <dbReference type="ARBA" id="ARBA00023026"/>
    </source>
</evidence>
<reference evidence="6 7" key="1">
    <citation type="submission" date="2015-11" db="EMBL/GenBank/DDBJ databases">
        <title>Expanding the genomic diversity of Burkholderia species for the development of highly accurate diagnostics.</title>
        <authorList>
            <person name="Sahl J."/>
            <person name="Keim P."/>
            <person name="Wagner D."/>
        </authorList>
    </citation>
    <scope>NUCLEOTIDE SEQUENCE [LARGE SCALE GENOMIC DNA]</scope>
    <source>
        <strain evidence="6 7">MSMB1960WGS</strain>
    </source>
</reference>
<keyword evidence="2" id="KW-0800">Toxin</keyword>
<keyword evidence="4" id="KW-0843">Virulence</keyword>
<dbReference type="PANTHER" id="PTHR37003">
    <property type="entry name" value="ENDOTOXIN_N DOMAIN-CONTAINING PROTEIN-RELATED"/>
    <property type="match status" value="1"/>
</dbReference>
<evidence type="ECO:0000313" key="7">
    <source>
        <dbReference type="Proteomes" id="UP000068603"/>
    </source>
</evidence>
<dbReference type="PANTHER" id="PTHR37003:SF2">
    <property type="entry name" value="PESTICIDAL CRYSTAL PROTEIN N-TERMINAL DOMAIN-CONTAINING PROTEIN"/>
    <property type="match status" value="1"/>
</dbReference>
<gene>
    <name evidence="6" type="ORF">WT44_03280</name>
</gene>
<comment type="similarity">
    <text evidence="1">Belongs to the delta endotoxin family.</text>
</comment>
<dbReference type="GO" id="GO:0030435">
    <property type="term" value="P:sporulation resulting in formation of a cellular spore"/>
    <property type="evidence" value="ECO:0007669"/>
    <property type="project" value="UniProtKB-KW"/>
</dbReference>
<dbReference type="GO" id="GO:0001907">
    <property type="term" value="P:symbiont-mediated killing of host cell"/>
    <property type="evidence" value="ECO:0007669"/>
    <property type="project" value="InterPro"/>
</dbReference>
<dbReference type="Proteomes" id="UP000068603">
    <property type="component" value="Unassembled WGS sequence"/>
</dbReference>
<dbReference type="Pfam" id="PF03945">
    <property type="entry name" value="Endotoxin_N"/>
    <property type="match status" value="1"/>
</dbReference>
<dbReference type="GO" id="GO:0090729">
    <property type="term" value="F:toxin activity"/>
    <property type="evidence" value="ECO:0007669"/>
    <property type="project" value="UniProtKB-KW"/>
</dbReference>
<evidence type="ECO:0000256" key="3">
    <source>
        <dbReference type="ARBA" id="ARBA00022969"/>
    </source>
</evidence>
<feature type="domain" description="Pesticidal crystal protein" evidence="5">
    <location>
        <begin position="25"/>
        <end position="185"/>
    </location>
</feature>
<name>A0A106PFX2_9BURK</name>
<evidence type="ECO:0000313" key="6">
    <source>
        <dbReference type="EMBL" id="KWA67465.1"/>
    </source>
</evidence>
<dbReference type="InterPro" id="IPR005639">
    <property type="entry name" value="Pest_crys_dom_I"/>
</dbReference>
<dbReference type="SUPFAM" id="SSF56849">
    <property type="entry name" value="delta-Endotoxin (insectocide), N-terminal domain"/>
    <property type="match status" value="1"/>
</dbReference>
<evidence type="ECO:0000256" key="1">
    <source>
        <dbReference type="ARBA" id="ARBA00007819"/>
    </source>
</evidence>
<keyword evidence="3" id="KW-0749">Sporulation</keyword>
<organism evidence="6">
    <name type="scientific">Burkholderia stagnalis</name>
    <dbReference type="NCBI Taxonomy" id="1503054"/>
    <lineage>
        <taxon>Bacteria</taxon>
        <taxon>Pseudomonadati</taxon>
        <taxon>Pseudomonadota</taxon>
        <taxon>Betaproteobacteria</taxon>
        <taxon>Burkholderiales</taxon>
        <taxon>Burkholderiaceae</taxon>
        <taxon>Burkholderia</taxon>
        <taxon>Burkholderia cepacia complex</taxon>
    </lineage>
</organism>
<dbReference type="AlphaFoldDB" id="A0A106PFX2"/>
<dbReference type="InterPro" id="IPR038979">
    <property type="entry name" value="Pest_crys"/>
</dbReference>
<dbReference type="Gene3D" id="1.20.190.10">
    <property type="entry name" value="Pesticidal crystal protein, N-terminal domain"/>
    <property type="match status" value="1"/>
</dbReference>
<accession>A0A106PFX2</accession>
<evidence type="ECO:0000256" key="2">
    <source>
        <dbReference type="ARBA" id="ARBA00022656"/>
    </source>
</evidence>
<evidence type="ECO:0000259" key="5">
    <source>
        <dbReference type="Pfam" id="PF03945"/>
    </source>
</evidence>
<comment type="caution">
    <text evidence="6">The sequence shown here is derived from an EMBL/GenBank/DDBJ whole genome shotgun (WGS) entry which is preliminary data.</text>
</comment>
<dbReference type="InterPro" id="IPR036716">
    <property type="entry name" value="Pest_crys_N_sf"/>
</dbReference>
<proteinExistence type="inferred from homology"/>